<feature type="binding site" evidence="6">
    <location>
        <position position="121"/>
    </location>
    <ligand>
        <name>FAD</name>
        <dbReference type="ChEBI" id="CHEBI:57692"/>
    </ligand>
</feature>
<dbReference type="InterPro" id="IPR017938">
    <property type="entry name" value="Riboflavin_synthase-like_b-brl"/>
</dbReference>
<keyword evidence="4 6" id="KW-0274">FAD</keyword>
<evidence type="ECO:0000256" key="1">
    <source>
        <dbReference type="ARBA" id="ARBA00001974"/>
    </source>
</evidence>
<dbReference type="OMA" id="YSPYWTD"/>
<proteinExistence type="inferred from homology"/>
<feature type="binding site" evidence="6">
    <location>
        <position position="129"/>
    </location>
    <ligand>
        <name>FAD</name>
        <dbReference type="ChEBI" id="CHEBI:57692"/>
    </ligand>
</feature>
<evidence type="ECO:0000256" key="3">
    <source>
        <dbReference type="ARBA" id="ARBA00022630"/>
    </source>
</evidence>
<organism evidence="8 9">
    <name type="scientific">Drosophila hydei</name>
    <name type="common">Fruit fly</name>
    <dbReference type="NCBI Taxonomy" id="7224"/>
    <lineage>
        <taxon>Eukaryota</taxon>
        <taxon>Metazoa</taxon>
        <taxon>Ecdysozoa</taxon>
        <taxon>Arthropoda</taxon>
        <taxon>Hexapoda</taxon>
        <taxon>Insecta</taxon>
        <taxon>Pterygota</taxon>
        <taxon>Neoptera</taxon>
        <taxon>Endopterygota</taxon>
        <taxon>Diptera</taxon>
        <taxon>Brachycera</taxon>
        <taxon>Muscomorpha</taxon>
        <taxon>Ephydroidea</taxon>
        <taxon>Drosophilidae</taxon>
        <taxon>Drosophila</taxon>
    </lineage>
</organism>
<feature type="binding site" evidence="6">
    <location>
        <position position="102"/>
    </location>
    <ligand>
        <name>FAD</name>
        <dbReference type="ChEBI" id="CHEBI:57692"/>
    </ligand>
</feature>
<dbReference type="PANTHER" id="PTHR19370">
    <property type="entry name" value="NADH-CYTOCHROME B5 REDUCTASE"/>
    <property type="match status" value="1"/>
</dbReference>
<dbReference type="InterPro" id="IPR008333">
    <property type="entry name" value="Cbr1-like_FAD-bd_dom"/>
</dbReference>
<dbReference type="KEGG" id="dhe:111594056"/>
<name>A0A6J1LER1_DROHY</name>
<dbReference type="Pfam" id="PF00970">
    <property type="entry name" value="FAD_binding_6"/>
    <property type="match status" value="1"/>
</dbReference>
<dbReference type="InterPro" id="IPR001834">
    <property type="entry name" value="CBR-like"/>
</dbReference>
<dbReference type="PANTHER" id="PTHR19370:SF184">
    <property type="entry name" value="NADH-CYTOCHROME B5 REDUCTASE-LIKE"/>
    <property type="match status" value="1"/>
</dbReference>
<keyword evidence="8" id="KW-1185">Reference proteome</keyword>
<dbReference type="InterPro" id="IPR017927">
    <property type="entry name" value="FAD-bd_FR_type"/>
</dbReference>
<accession>A0A6J1LER1</accession>
<comment type="cofactor">
    <cofactor evidence="1 6">
        <name>FAD</name>
        <dbReference type="ChEBI" id="CHEBI:57692"/>
    </cofactor>
</comment>
<feature type="binding site" evidence="6">
    <location>
        <position position="119"/>
    </location>
    <ligand>
        <name>FAD</name>
        <dbReference type="ChEBI" id="CHEBI:57692"/>
    </ligand>
</feature>
<dbReference type="InterPro" id="IPR039261">
    <property type="entry name" value="FNR_nucleotide-bd"/>
</dbReference>
<feature type="binding site" evidence="6">
    <location>
        <position position="104"/>
    </location>
    <ligand>
        <name>FAD</name>
        <dbReference type="ChEBI" id="CHEBI:57692"/>
    </ligand>
</feature>
<feature type="binding site" evidence="6">
    <location>
        <position position="128"/>
    </location>
    <ligand>
        <name>FAD</name>
        <dbReference type="ChEBI" id="CHEBI:57692"/>
    </ligand>
</feature>
<feature type="domain" description="FAD-binding FR-type" evidence="7">
    <location>
        <begin position="41"/>
        <end position="153"/>
    </location>
</feature>
<evidence type="ECO:0000259" key="7">
    <source>
        <dbReference type="PROSITE" id="PS51384"/>
    </source>
</evidence>
<dbReference type="RefSeq" id="XP_023162942.1">
    <property type="nucleotide sequence ID" value="XM_023307174.1"/>
</dbReference>
<evidence type="ECO:0000256" key="6">
    <source>
        <dbReference type="PIRSR" id="PIRSR601834-1"/>
    </source>
</evidence>
<protein>
    <submittedName>
        <fullName evidence="9">NADH-cytochrome b5 reductase-like</fullName>
    </submittedName>
</protein>
<evidence type="ECO:0000256" key="2">
    <source>
        <dbReference type="ARBA" id="ARBA00006105"/>
    </source>
</evidence>
<keyword evidence="3 6" id="KW-0285">Flavoprotein</keyword>
<evidence type="ECO:0000256" key="4">
    <source>
        <dbReference type="ARBA" id="ARBA00022827"/>
    </source>
</evidence>
<keyword evidence="5" id="KW-0560">Oxidoreductase</keyword>
<dbReference type="GO" id="GO:0016491">
    <property type="term" value="F:oxidoreductase activity"/>
    <property type="evidence" value="ECO:0007669"/>
    <property type="project" value="UniProtKB-KW"/>
</dbReference>
<comment type="similarity">
    <text evidence="2">Belongs to the flavoprotein pyridine nucleotide cytochrome reductase family.</text>
</comment>
<evidence type="ECO:0000256" key="5">
    <source>
        <dbReference type="ARBA" id="ARBA00023002"/>
    </source>
</evidence>
<dbReference type="SUPFAM" id="SSF63380">
    <property type="entry name" value="Riboflavin synthase domain-like"/>
    <property type="match status" value="1"/>
</dbReference>
<dbReference type="Gene3D" id="2.40.30.10">
    <property type="entry name" value="Translation factors"/>
    <property type="match status" value="1"/>
</dbReference>
<gene>
    <name evidence="9" type="primary">LOC111594056</name>
</gene>
<dbReference type="PROSITE" id="PS51384">
    <property type="entry name" value="FAD_FR"/>
    <property type="match status" value="1"/>
</dbReference>
<dbReference type="GeneID" id="111594056"/>
<dbReference type="OrthoDB" id="432685at2759"/>
<sequence length="305" mass="34435">MPNNEVDETDCCGNGCTNCILDNKPKPSQQELLAGKRNVILNYAKFKMLSNEVHNGDAQLRLMHFVYVATENDENDCILDIPPGYHVMLRAELPGHAVPLLRPYSPYWTDLVAKEFKILVKLLPGGPMSDYLAALEPLQVLNFRGPIGNYVHDSSSPKCIYIIAQGVAIASTLPLVAQVLDNEDDMSCIFHAICAQDLHHVYFRDRILEFSRYWNYRSCIYLAHQLCSCGAANCDELCMHLKKKLRYNETACRLRLDVKQLAVHAAFSKESVSIVIIAGYATFQRVMRDQAISAFNLSDENIYLL</sequence>
<evidence type="ECO:0000313" key="9">
    <source>
        <dbReference type="RefSeq" id="XP_023162942.1"/>
    </source>
</evidence>
<dbReference type="SUPFAM" id="SSF52343">
    <property type="entry name" value="Ferredoxin reductase-like, C-terminal NADP-linked domain"/>
    <property type="match status" value="1"/>
</dbReference>
<evidence type="ECO:0000313" key="8">
    <source>
        <dbReference type="Proteomes" id="UP000504633"/>
    </source>
</evidence>
<dbReference type="Proteomes" id="UP000504633">
    <property type="component" value="Unplaced"/>
</dbReference>
<reference evidence="9" key="1">
    <citation type="submission" date="2025-08" db="UniProtKB">
        <authorList>
            <consortium name="RefSeq"/>
        </authorList>
    </citation>
    <scope>IDENTIFICATION</scope>
    <source>
        <strain evidence="9">15085-1641.00</strain>
        <tissue evidence="9">Whole body</tissue>
    </source>
</reference>
<feature type="binding site" evidence="6">
    <location>
        <position position="103"/>
    </location>
    <ligand>
        <name>FAD</name>
        <dbReference type="ChEBI" id="CHEBI:57692"/>
    </ligand>
</feature>
<dbReference type="AlphaFoldDB" id="A0A6J1LER1"/>